<dbReference type="InterPro" id="IPR013815">
    <property type="entry name" value="ATP_grasp_subdomain_1"/>
</dbReference>
<dbReference type="InterPro" id="IPR041107">
    <property type="entry name" value="Rimk_N"/>
</dbReference>
<keyword evidence="13" id="KW-1185">Reference proteome</keyword>
<evidence type="ECO:0000256" key="3">
    <source>
        <dbReference type="ARBA" id="ARBA00022598"/>
    </source>
</evidence>
<dbReference type="InterPro" id="IPR013651">
    <property type="entry name" value="ATP-grasp_RimK-type"/>
</dbReference>
<keyword evidence="4" id="KW-0479">Metal-binding</keyword>
<comment type="caution">
    <text evidence="12">The sequence shown here is derived from an EMBL/GenBank/DDBJ whole genome shotgun (WGS) entry which is preliminary data.</text>
</comment>
<keyword evidence="6 10" id="KW-0067">ATP-binding</keyword>
<gene>
    <name evidence="12" type="primary">rimK</name>
    <name evidence="12" type="ORF">POL25_14860</name>
</gene>
<dbReference type="Pfam" id="PF18030">
    <property type="entry name" value="Rimk_N"/>
    <property type="match status" value="1"/>
</dbReference>
<dbReference type="NCBIfam" id="NF007764">
    <property type="entry name" value="PRK10446.1"/>
    <property type="match status" value="1"/>
</dbReference>
<accession>A0ABT5E0G8</accession>
<comment type="cofactor">
    <cofactor evidence="1">
        <name>Mn(2+)</name>
        <dbReference type="ChEBI" id="CHEBI:29035"/>
    </cofactor>
</comment>
<evidence type="ECO:0000256" key="5">
    <source>
        <dbReference type="ARBA" id="ARBA00022741"/>
    </source>
</evidence>
<dbReference type="Gene3D" id="3.30.1490.20">
    <property type="entry name" value="ATP-grasp fold, A domain"/>
    <property type="match status" value="1"/>
</dbReference>
<evidence type="ECO:0000256" key="9">
    <source>
        <dbReference type="ARBA" id="ARBA00023211"/>
    </source>
</evidence>
<keyword evidence="3 12" id="KW-0436">Ligase</keyword>
<evidence type="ECO:0000313" key="13">
    <source>
        <dbReference type="Proteomes" id="UP001221686"/>
    </source>
</evidence>
<keyword evidence="9" id="KW-0464">Manganese</keyword>
<dbReference type="SUPFAM" id="SSF56059">
    <property type="entry name" value="Glutathione synthetase ATP-binding domain-like"/>
    <property type="match status" value="1"/>
</dbReference>
<sequence length="303" mass="32886">MKIAILSRDGSLYSTSRLREAAEHRGHEVQVVDYLRCYMNITSSRPHVVYHGEDLRDVDAIIPRIGASNTFYGTAVVRQFEMMGVFTPNRSQAISRSRDKLRTMQILAAKGIGLPITGFGHSIKDIEGLLEVIGGPPVVVKMLEGTQGIGVVLADTPAAARSVIEAFRGLDVNILVQEFVKEAEGADIRAFVIGNRVVAAMKRQGAPGEFRSNLHRGGKATKIKLTPKERSTAVRAAAILGLKVAGVDILRSRRGPVVLEVNSSPGLEGIERTTEIDVADSIIEYIERSVAGADRKSEMPSPY</sequence>
<evidence type="ECO:0000259" key="11">
    <source>
        <dbReference type="PROSITE" id="PS50975"/>
    </source>
</evidence>
<dbReference type="EC" id="6.3.2.-" evidence="12"/>
<dbReference type="InterPro" id="IPR011761">
    <property type="entry name" value="ATP-grasp"/>
</dbReference>
<dbReference type="PANTHER" id="PTHR21621">
    <property type="entry name" value="RIBOSOMAL PROTEIN S6 MODIFICATION PROTEIN"/>
    <property type="match status" value="1"/>
</dbReference>
<name>A0ABT5E0G8_9BACT</name>
<protein>
    <submittedName>
        <fullName evidence="12">30S ribosomal protein S6--L-glutamate ligase</fullName>
        <ecNumber evidence="12">6.3.2.-</ecNumber>
    </submittedName>
</protein>
<dbReference type="Pfam" id="PF08443">
    <property type="entry name" value="RimK"/>
    <property type="match status" value="1"/>
</dbReference>
<evidence type="ECO:0000256" key="7">
    <source>
        <dbReference type="ARBA" id="ARBA00022842"/>
    </source>
</evidence>
<evidence type="ECO:0000256" key="1">
    <source>
        <dbReference type="ARBA" id="ARBA00001936"/>
    </source>
</evidence>
<proteinExistence type="inferred from homology"/>
<keyword evidence="12" id="KW-0687">Ribonucleoprotein</keyword>
<evidence type="ECO:0000256" key="2">
    <source>
        <dbReference type="ARBA" id="ARBA00001946"/>
    </source>
</evidence>
<dbReference type="Gene3D" id="3.30.470.20">
    <property type="entry name" value="ATP-grasp fold, B domain"/>
    <property type="match status" value="1"/>
</dbReference>
<evidence type="ECO:0000313" key="12">
    <source>
        <dbReference type="EMBL" id="MDC0718186.1"/>
    </source>
</evidence>
<evidence type="ECO:0000256" key="6">
    <source>
        <dbReference type="ARBA" id="ARBA00022840"/>
    </source>
</evidence>
<dbReference type="NCBIfam" id="TIGR00768">
    <property type="entry name" value="rimK_fam"/>
    <property type="match status" value="1"/>
</dbReference>
<dbReference type="EMBL" id="JAQNDL010000001">
    <property type="protein sequence ID" value="MDC0718186.1"/>
    <property type="molecule type" value="Genomic_DNA"/>
</dbReference>
<dbReference type="GO" id="GO:0016874">
    <property type="term" value="F:ligase activity"/>
    <property type="evidence" value="ECO:0007669"/>
    <property type="project" value="UniProtKB-KW"/>
</dbReference>
<evidence type="ECO:0000256" key="8">
    <source>
        <dbReference type="ARBA" id="ARBA00022917"/>
    </source>
</evidence>
<keyword evidence="5 10" id="KW-0547">Nucleotide-binding</keyword>
<dbReference type="HAMAP" id="MF_01552">
    <property type="entry name" value="RimK"/>
    <property type="match status" value="1"/>
</dbReference>
<dbReference type="GO" id="GO:0005840">
    <property type="term" value="C:ribosome"/>
    <property type="evidence" value="ECO:0007669"/>
    <property type="project" value="UniProtKB-KW"/>
</dbReference>
<organism evidence="12 13">
    <name type="scientific">Nannocystis bainbridge</name>
    <dbReference type="NCBI Taxonomy" id="2995303"/>
    <lineage>
        <taxon>Bacteria</taxon>
        <taxon>Pseudomonadati</taxon>
        <taxon>Myxococcota</taxon>
        <taxon>Polyangia</taxon>
        <taxon>Nannocystales</taxon>
        <taxon>Nannocystaceae</taxon>
        <taxon>Nannocystis</taxon>
    </lineage>
</organism>
<keyword evidence="12" id="KW-0689">Ribosomal protein</keyword>
<reference evidence="12 13" key="1">
    <citation type="submission" date="2022-11" db="EMBL/GenBank/DDBJ databases">
        <title>Minimal conservation of predation-associated metabolite biosynthetic gene clusters underscores biosynthetic potential of Myxococcota including descriptions for ten novel species: Archangium lansinium sp. nov., Myxococcus landrumus sp. nov., Nannocystis bai.</title>
        <authorList>
            <person name="Ahearne A."/>
            <person name="Stevens C."/>
            <person name="Dowd S."/>
        </authorList>
    </citation>
    <scope>NUCLEOTIDE SEQUENCE [LARGE SCALE GENOMIC DNA]</scope>
    <source>
        <strain evidence="12 13">BB15-2</strain>
    </source>
</reference>
<dbReference type="PROSITE" id="PS50975">
    <property type="entry name" value="ATP_GRASP"/>
    <property type="match status" value="1"/>
</dbReference>
<keyword evidence="7" id="KW-0460">Magnesium</keyword>
<evidence type="ECO:0000256" key="10">
    <source>
        <dbReference type="PROSITE-ProRule" id="PRU00409"/>
    </source>
</evidence>
<comment type="cofactor">
    <cofactor evidence="2">
        <name>Mg(2+)</name>
        <dbReference type="ChEBI" id="CHEBI:18420"/>
    </cofactor>
</comment>
<feature type="domain" description="ATP-grasp" evidence="11">
    <location>
        <begin position="104"/>
        <end position="287"/>
    </location>
</feature>
<dbReference type="Gene3D" id="3.40.50.20">
    <property type="match status" value="1"/>
</dbReference>
<dbReference type="RefSeq" id="WP_272086667.1">
    <property type="nucleotide sequence ID" value="NZ_JAQNDL010000001.1"/>
</dbReference>
<dbReference type="InterPro" id="IPR004666">
    <property type="entry name" value="Rp_bS6_RimK/Lys_biosynth_LsyX"/>
</dbReference>
<evidence type="ECO:0000256" key="4">
    <source>
        <dbReference type="ARBA" id="ARBA00022723"/>
    </source>
</evidence>
<keyword evidence="8" id="KW-0648">Protein biosynthesis</keyword>
<dbReference type="InterPro" id="IPR023533">
    <property type="entry name" value="RimK"/>
</dbReference>
<dbReference type="Proteomes" id="UP001221686">
    <property type="component" value="Unassembled WGS sequence"/>
</dbReference>
<dbReference type="PANTHER" id="PTHR21621:SF7">
    <property type="entry name" value="RIBOSOMAL PROTEIN BS6--L-GLUTAMATE LIGASE"/>
    <property type="match status" value="1"/>
</dbReference>